<comment type="caution">
    <text evidence="2">The sequence shown here is derived from an EMBL/GenBank/DDBJ whole genome shotgun (WGS) entry which is preliminary data.</text>
</comment>
<name>A0A7W9AJW8_9SPHN</name>
<organism evidence="2 3">
    <name type="scientific">Sphingobium boeckii</name>
    <dbReference type="NCBI Taxonomy" id="1082345"/>
    <lineage>
        <taxon>Bacteria</taxon>
        <taxon>Pseudomonadati</taxon>
        <taxon>Pseudomonadota</taxon>
        <taxon>Alphaproteobacteria</taxon>
        <taxon>Sphingomonadales</taxon>
        <taxon>Sphingomonadaceae</taxon>
        <taxon>Sphingobium</taxon>
    </lineage>
</organism>
<protein>
    <submittedName>
        <fullName evidence="2">Uncharacterized protein</fullName>
    </submittedName>
</protein>
<proteinExistence type="predicted"/>
<dbReference type="Proteomes" id="UP000549617">
    <property type="component" value="Unassembled WGS sequence"/>
</dbReference>
<feature type="region of interest" description="Disordered" evidence="1">
    <location>
        <begin position="1"/>
        <end position="22"/>
    </location>
</feature>
<sequence length="66" mass="7176">MASKLSKPETAPDWSGPRISHPDFAAKLAARRAALNHPELPRNTGKRRTASKKALLKAIEKSGGTW</sequence>
<dbReference type="EMBL" id="JACIJC010000004">
    <property type="protein sequence ID" value="MBB5686836.1"/>
    <property type="molecule type" value="Genomic_DNA"/>
</dbReference>
<evidence type="ECO:0000256" key="1">
    <source>
        <dbReference type="SAM" id="MobiDB-lite"/>
    </source>
</evidence>
<accession>A0A7W9AJW8</accession>
<reference evidence="2 3" key="1">
    <citation type="submission" date="2020-08" db="EMBL/GenBank/DDBJ databases">
        <title>Genomic Encyclopedia of Type Strains, Phase IV (KMG-IV): sequencing the most valuable type-strain genomes for metagenomic binning, comparative biology and taxonomic classification.</title>
        <authorList>
            <person name="Goeker M."/>
        </authorList>
    </citation>
    <scope>NUCLEOTIDE SEQUENCE [LARGE SCALE GENOMIC DNA]</scope>
    <source>
        <strain evidence="2 3">DSM 25079</strain>
    </source>
</reference>
<evidence type="ECO:0000313" key="2">
    <source>
        <dbReference type="EMBL" id="MBB5686836.1"/>
    </source>
</evidence>
<keyword evidence="3" id="KW-1185">Reference proteome</keyword>
<dbReference type="AlphaFoldDB" id="A0A7W9AJW8"/>
<dbReference type="RefSeq" id="WP_184019623.1">
    <property type="nucleotide sequence ID" value="NZ_JACIJC010000004.1"/>
</dbReference>
<evidence type="ECO:0000313" key="3">
    <source>
        <dbReference type="Proteomes" id="UP000549617"/>
    </source>
</evidence>
<gene>
    <name evidence="2" type="ORF">FHS49_002860</name>
</gene>